<feature type="domain" description="26S proteasome regulatory subunit RPN11 C-terminal" evidence="7">
    <location>
        <begin position="21"/>
        <end position="67"/>
    </location>
</feature>
<keyword evidence="9" id="KW-1185">Reference proteome</keyword>
<evidence type="ECO:0000313" key="8">
    <source>
        <dbReference type="EMBL" id="VDK76631.1"/>
    </source>
</evidence>
<keyword evidence="1" id="KW-0645">Protease</keyword>
<dbReference type="Proteomes" id="UP000271098">
    <property type="component" value="Unassembled WGS sequence"/>
</dbReference>
<feature type="compositionally biased region" description="Basic and acidic residues" evidence="6">
    <location>
        <begin position="9"/>
        <end position="34"/>
    </location>
</feature>
<evidence type="ECO:0000256" key="6">
    <source>
        <dbReference type="SAM" id="MobiDB-lite"/>
    </source>
</evidence>
<dbReference type="GO" id="GO:0006508">
    <property type="term" value="P:proteolysis"/>
    <property type="evidence" value="ECO:0007669"/>
    <property type="project" value="UniProtKB-KW"/>
</dbReference>
<sequence>MCAPQAEKVQSEKITKKDKSEKPKALTKAEAEAKKVGRFDPKRRLAEIADKLMKDNIVHELRSMIDARAFQ</sequence>
<keyword evidence="4" id="KW-0862">Zinc</keyword>
<gene>
    <name evidence="8" type="ORF">GPUH_LOCUS9736</name>
</gene>
<name>A0A3P6UH29_9BILA</name>
<organism evidence="8 9">
    <name type="scientific">Gongylonema pulchrum</name>
    <dbReference type="NCBI Taxonomy" id="637853"/>
    <lineage>
        <taxon>Eukaryota</taxon>
        <taxon>Metazoa</taxon>
        <taxon>Ecdysozoa</taxon>
        <taxon>Nematoda</taxon>
        <taxon>Chromadorea</taxon>
        <taxon>Rhabditida</taxon>
        <taxon>Spirurina</taxon>
        <taxon>Spiruromorpha</taxon>
        <taxon>Spiruroidea</taxon>
        <taxon>Gongylonematidae</taxon>
        <taxon>Gongylonema</taxon>
    </lineage>
</organism>
<dbReference type="EMBL" id="UYRT01033326">
    <property type="protein sequence ID" value="VDK76631.1"/>
    <property type="molecule type" value="Genomic_DNA"/>
</dbReference>
<evidence type="ECO:0000256" key="1">
    <source>
        <dbReference type="ARBA" id="ARBA00022670"/>
    </source>
</evidence>
<dbReference type="GO" id="GO:0046872">
    <property type="term" value="F:metal ion binding"/>
    <property type="evidence" value="ECO:0007669"/>
    <property type="project" value="UniProtKB-KW"/>
</dbReference>
<proteinExistence type="predicted"/>
<evidence type="ECO:0000256" key="2">
    <source>
        <dbReference type="ARBA" id="ARBA00022723"/>
    </source>
</evidence>
<keyword evidence="2" id="KW-0479">Metal-binding</keyword>
<keyword evidence="3" id="KW-0378">Hydrolase</keyword>
<evidence type="ECO:0000256" key="5">
    <source>
        <dbReference type="ARBA" id="ARBA00023049"/>
    </source>
</evidence>
<dbReference type="GO" id="GO:0008237">
    <property type="term" value="F:metallopeptidase activity"/>
    <property type="evidence" value="ECO:0007669"/>
    <property type="project" value="UniProtKB-KW"/>
</dbReference>
<evidence type="ECO:0000256" key="3">
    <source>
        <dbReference type="ARBA" id="ARBA00022801"/>
    </source>
</evidence>
<reference evidence="8 9" key="1">
    <citation type="submission" date="2018-11" db="EMBL/GenBank/DDBJ databases">
        <authorList>
            <consortium name="Pathogen Informatics"/>
        </authorList>
    </citation>
    <scope>NUCLEOTIDE SEQUENCE [LARGE SCALE GENOMIC DNA]</scope>
</reference>
<dbReference type="Pfam" id="PF23594">
    <property type="entry name" value="RPN11_C"/>
    <property type="match status" value="1"/>
</dbReference>
<evidence type="ECO:0000256" key="4">
    <source>
        <dbReference type="ARBA" id="ARBA00022833"/>
    </source>
</evidence>
<protein>
    <recommendedName>
        <fullName evidence="7">26S proteasome regulatory subunit RPN11 C-terminal domain-containing protein</fullName>
    </recommendedName>
</protein>
<dbReference type="InterPro" id="IPR056263">
    <property type="entry name" value="RPN11_C"/>
</dbReference>
<dbReference type="AlphaFoldDB" id="A0A3P6UH29"/>
<keyword evidence="5" id="KW-0482">Metalloprotease</keyword>
<evidence type="ECO:0000313" key="9">
    <source>
        <dbReference type="Proteomes" id="UP000271098"/>
    </source>
</evidence>
<accession>A0A3P6UH29</accession>
<feature type="region of interest" description="Disordered" evidence="6">
    <location>
        <begin position="1"/>
        <end position="34"/>
    </location>
</feature>
<evidence type="ECO:0000259" key="7">
    <source>
        <dbReference type="Pfam" id="PF23594"/>
    </source>
</evidence>